<evidence type="ECO:0000256" key="4">
    <source>
        <dbReference type="ARBA" id="ARBA00022806"/>
    </source>
</evidence>
<evidence type="ECO:0000256" key="9">
    <source>
        <dbReference type="ARBA" id="ARBA00034808"/>
    </source>
</evidence>
<name>A0ABR2K947_9EUKA</name>
<evidence type="ECO:0000256" key="11">
    <source>
        <dbReference type="PROSITE-ProRule" id="PRU00560"/>
    </source>
</evidence>
<dbReference type="Proteomes" id="UP001470230">
    <property type="component" value="Unassembled WGS sequence"/>
</dbReference>
<evidence type="ECO:0000256" key="5">
    <source>
        <dbReference type="ARBA" id="ARBA00022840"/>
    </source>
</evidence>
<dbReference type="PROSITE" id="PS51217">
    <property type="entry name" value="UVRD_HELICASE_CTER"/>
    <property type="match status" value="1"/>
</dbReference>
<dbReference type="CDD" id="cd17932">
    <property type="entry name" value="DEXQc_UvrD"/>
    <property type="match status" value="1"/>
</dbReference>
<dbReference type="InterPro" id="IPR000212">
    <property type="entry name" value="DNA_helicase_UvrD/REP"/>
</dbReference>
<dbReference type="InterPro" id="IPR013986">
    <property type="entry name" value="DExx_box_DNA_helicase_dom_sf"/>
</dbReference>
<accession>A0ABR2K947</accession>
<keyword evidence="2 11" id="KW-0547">Nucleotide-binding</keyword>
<evidence type="ECO:0000256" key="7">
    <source>
        <dbReference type="ARBA" id="ARBA00023235"/>
    </source>
</evidence>
<dbReference type="Pfam" id="PF00580">
    <property type="entry name" value="UvrD-helicase"/>
    <property type="match status" value="1"/>
</dbReference>
<dbReference type="Gene3D" id="1.10.486.10">
    <property type="entry name" value="PCRA, domain 4"/>
    <property type="match status" value="1"/>
</dbReference>
<dbReference type="Gene3D" id="3.40.50.300">
    <property type="entry name" value="P-loop containing nucleotide triphosphate hydrolases"/>
    <property type="match status" value="2"/>
</dbReference>
<keyword evidence="7" id="KW-0413">Isomerase</keyword>
<feature type="domain" description="UvrD-like helicase C-terminal" evidence="13">
    <location>
        <begin position="287"/>
        <end position="616"/>
    </location>
</feature>
<evidence type="ECO:0000256" key="3">
    <source>
        <dbReference type="ARBA" id="ARBA00022801"/>
    </source>
</evidence>
<dbReference type="InterPro" id="IPR027417">
    <property type="entry name" value="P-loop_NTPase"/>
</dbReference>
<evidence type="ECO:0000256" key="10">
    <source>
        <dbReference type="ARBA" id="ARBA00048988"/>
    </source>
</evidence>
<evidence type="ECO:0000313" key="15">
    <source>
        <dbReference type="Proteomes" id="UP001470230"/>
    </source>
</evidence>
<evidence type="ECO:0000313" key="14">
    <source>
        <dbReference type="EMBL" id="KAK8887635.1"/>
    </source>
</evidence>
<reference evidence="14 15" key="1">
    <citation type="submission" date="2024-04" db="EMBL/GenBank/DDBJ databases">
        <title>Tritrichomonas musculus Genome.</title>
        <authorList>
            <person name="Alves-Ferreira E."/>
            <person name="Grigg M."/>
            <person name="Lorenzi H."/>
            <person name="Galac M."/>
        </authorList>
    </citation>
    <scope>NUCLEOTIDE SEQUENCE [LARGE SCALE GENOMIC DNA]</scope>
    <source>
        <strain evidence="14 15">EAF2021</strain>
    </source>
</reference>
<keyword evidence="4 11" id="KW-0347">Helicase</keyword>
<protein>
    <recommendedName>
        <fullName evidence="9">DNA 3'-5' helicase</fullName>
        <ecNumber evidence="9">5.6.2.4</ecNumber>
    </recommendedName>
</protein>
<dbReference type="InterPro" id="IPR014016">
    <property type="entry name" value="UvrD-like_ATP-bd"/>
</dbReference>
<keyword evidence="15" id="KW-1185">Reference proteome</keyword>
<comment type="caution">
    <text evidence="14">The sequence shown here is derived from an EMBL/GenBank/DDBJ whole genome shotgun (WGS) entry which is preliminary data.</text>
</comment>
<sequence>MKSIIDDLNVEQKAAVTASFDEPLFVYAGAGSGKTRTLICRIANMIFSGINPANILAITFTKKASEEIRERLKQFVGPRAAQVVTFTFHQLCLKILRDNPFILNFSQDNFKIADSSVQAQIIKNACKNLIGNNKKVNPNALRIMTSKMLNFVKRAKTLFKKSDDFQNDLRTVFQFYQDQLKEHRLIDFFDFLTFTENLLKRYPRIAYEYRKLYQYILIDEFQDTSAINFQIIKLILGSQSKRITIVGDVRQSIYGFRGANPNNIGTFLSCYPNANRVVLNQNYRSTQTILNAAQSLISNCKTDIEFSSPLISKRPKGDLVKIIKAEDSLSEVDQICTEIEKLVYPGSTYQYRDIVIMFRVKKISSDIEMELFRRNIPYTHKRGVRFFMRRDIREVIAYSRLILSYNEDGPDPNMLISEAVETVINVPDRKIGEKVIKNIREKAQAENKSMLTIIKNLKENDVGKIVYKRLESFIELIEKMYNQIIVLNSNLSTDYALQLIIDLAGLLDENAQGEIEGSSTVDDIEELNDALTDYINNRKETFDILIEEAKRFHKQLIQTNYCKPQDNNNSQASQALSQQLTSANNLRKFINAITLESVGEMTRNAVTLSTIHQMKGLESPICFLMRFNLGVLPVNDKTETECETEGFETVQTIEEERRIAYVAMTRAKEKLFISMCLAYKGKRMEPSPFLYEIDNRCLTDKSQNAKHREEVEEMMKFLDDNFDDIEMTL</sequence>
<dbReference type="PANTHER" id="PTHR11070:SF2">
    <property type="entry name" value="ATP-DEPENDENT DNA HELICASE SRS2"/>
    <property type="match status" value="1"/>
</dbReference>
<dbReference type="PANTHER" id="PTHR11070">
    <property type="entry name" value="UVRD / RECB / PCRA DNA HELICASE FAMILY MEMBER"/>
    <property type="match status" value="1"/>
</dbReference>
<dbReference type="Gene3D" id="1.10.10.160">
    <property type="match status" value="1"/>
</dbReference>
<gene>
    <name evidence="14" type="ORF">M9Y10_038688</name>
</gene>
<evidence type="ECO:0000256" key="8">
    <source>
        <dbReference type="ARBA" id="ARBA00034617"/>
    </source>
</evidence>
<keyword evidence="3 11" id="KW-0378">Hydrolase</keyword>
<evidence type="ECO:0000259" key="13">
    <source>
        <dbReference type="PROSITE" id="PS51217"/>
    </source>
</evidence>
<comment type="similarity">
    <text evidence="1">Belongs to the helicase family. UvrD subfamily.</text>
</comment>
<feature type="domain" description="UvrD-like helicase ATP-binding" evidence="12">
    <location>
        <begin position="7"/>
        <end position="286"/>
    </location>
</feature>
<comment type="catalytic activity">
    <reaction evidence="8">
        <text>Couples ATP hydrolysis with the unwinding of duplex DNA by translocating in the 3'-5' direction.</text>
        <dbReference type="EC" id="5.6.2.4"/>
    </reaction>
</comment>
<dbReference type="PROSITE" id="PS51198">
    <property type="entry name" value="UVRD_HELICASE_ATP_BIND"/>
    <property type="match status" value="1"/>
</dbReference>
<dbReference type="Pfam" id="PF13361">
    <property type="entry name" value="UvrD_C"/>
    <property type="match status" value="1"/>
</dbReference>
<evidence type="ECO:0000256" key="2">
    <source>
        <dbReference type="ARBA" id="ARBA00022741"/>
    </source>
</evidence>
<dbReference type="SUPFAM" id="SSF52540">
    <property type="entry name" value="P-loop containing nucleoside triphosphate hydrolases"/>
    <property type="match status" value="1"/>
</dbReference>
<evidence type="ECO:0000256" key="1">
    <source>
        <dbReference type="ARBA" id="ARBA00009922"/>
    </source>
</evidence>
<evidence type="ECO:0000259" key="12">
    <source>
        <dbReference type="PROSITE" id="PS51198"/>
    </source>
</evidence>
<feature type="binding site" evidence="11">
    <location>
        <begin position="28"/>
        <end position="35"/>
    </location>
    <ligand>
        <name>ATP</name>
        <dbReference type="ChEBI" id="CHEBI:30616"/>
    </ligand>
</feature>
<dbReference type="InterPro" id="IPR014017">
    <property type="entry name" value="DNA_helicase_UvrD-like_C"/>
</dbReference>
<evidence type="ECO:0000256" key="6">
    <source>
        <dbReference type="ARBA" id="ARBA00023125"/>
    </source>
</evidence>
<dbReference type="EC" id="5.6.2.4" evidence="9"/>
<keyword evidence="6" id="KW-0238">DNA-binding</keyword>
<comment type="catalytic activity">
    <reaction evidence="10">
        <text>ATP + H2O = ADP + phosphate + H(+)</text>
        <dbReference type="Rhea" id="RHEA:13065"/>
        <dbReference type="ChEBI" id="CHEBI:15377"/>
        <dbReference type="ChEBI" id="CHEBI:15378"/>
        <dbReference type="ChEBI" id="CHEBI:30616"/>
        <dbReference type="ChEBI" id="CHEBI:43474"/>
        <dbReference type="ChEBI" id="CHEBI:456216"/>
        <dbReference type="EC" id="5.6.2.4"/>
    </reaction>
</comment>
<organism evidence="14 15">
    <name type="scientific">Tritrichomonas musculus</name>
    <dbReference type="NCBI Taxonomy" id="1915356"/>
    <lineage>
        <taxon>Eukaryota</taxon>
        <taxon>Metamonada</taxon>
        <taxon>Parabasalia</taxon>
        <taxon>Tritrichomonadida</taxon>
        <taxon>Tritrichomonadidae</taxon>
        <taxon>Tritrichomonas</taxon>
    </lineage>
</organism>
<dbReference type="EMBL" id="JAPFFF010000006">
    <property type="protein sequence ID" value="KAK8887635.1"/>
    <property type="molecule type" value="Genomic_DNA"/>
</dbReference>
<keyword evidence="5 11" id="KW-0067">ATP-binding</keyword>
<proteinExistence type="inferred from homology"/>